<dbReference type="OrthoDB" id="662998at2"/>
<feature type="transmembrane region" description="Helical" evidence="1">
    <location>
        <begin position="7"/>
        <end position="28"/>
    </location>
</feature>
<dbReference type="EMBL" id="VIWO01000002">
    <property type="protein sequence ID" value="TWF42860.1"/>
    <property type="molecule type" value="Genomic_DNA"/>
</dbReference>
<evidence type="ECO:0000313" key="2">
    <source>
        <dbReference type="EMBL" id="TWF42860.1"/>
    </source>
</evidence>
<feature type="transmembrane region" description="Helical" evidence="1">
    <location>
        <begin position="40"/>
        <end position="58"/>
    </location>
</feature>
<feature type="transmembrane region" description="Helical" evidence="1">
    <location>
        <begin position="208"/>
        <end position="231"/>
    </location>
</feature>
<keyword evidence="3" id="KW-1185">Reference proteome</keyword>
<name>A0A561PXL6_9BACT</name>
<proteinExistence type="predicted"/>
<keyword evidence="1" id="KW-0812">Transmembrane</keyword>
<reference evidence="2 3" key="1">
    <citation type="submission" date="2019-06" db="EMBL/GenBank/DDBJ databases">
        <title>Sorghum-associated microbial communities from plants grown in Nebraska, USA.</title>
        <authorList>
            <person name="Schachtman D."/>
        </authorList>
    </citation>
    <scope>NUCLEOTIDE SEQUENCE [LARGE SCALE GENOMIC DNA]</scope>
    <source>
        <strain evidence="2 3">1209</strain>
    </source>
</reference>
<keyword evidence="1" id="KW-1133">Transmembrane helix</keyword>
<evidence type="ECO:0000256" key="1">
    <source>
        <dbReference type="SAM" id="Phobius"/>
    </source>
</evidence>
<dbReference type="AlphaFoldDB" id="A0A561PXL6"/>
<protein>
    <submittedName>
        <fullName evidence="2">Uncharacterized protein</fullName>
    </submittedName>
</protein>
<dbReference type="Proteomes" id="UP000320811">
    <property type="component" value="Unassembled WGS sequence"/>
</dbReference>
<comment type="caution">
    <text evidence="2">The sequence shown here is derived from an EMBL/GenBank/DDBJ whole genome shotgun (WGS) entry which is preliminary data.</text>
</comment>
<evidence type="ECO:0000313" key="3">
    <source>
        <dbReference type="Proteomes" id="UP000320811"/>
    </source>
</evidence>
<keyword evidence="1" id="KW-0472">Membrane</keyword>
<feature type="transmembrane region" description="Helical" evidence="1">
    <location>
        <begin position="169"/>
        <end position="188"/>
    </location>
</feature>
<dbReference type="RefSeq" id="WP_145667349.1">
    <property type="nucleotide sequence ID" value="NZ_VIWO01000002.1"/>
</dbReference>
<sequence>MTGFWRYFWMLYMLFFAVPFPMIIYYASTYGKESPDTAPWLALAWLALSVVLWGLVLGRLARRWIVQPFVVKKNFARLAKAGVRKEGRVLESKVLRTNSSGAEARKIIFSFTNFASTPITEEMELTDTQPALRRYENGKTIALLVDDTLRSIPVICLEDMKVGVKISRMLWLGISWCIITAAVIYYYQFSYVLENGGAGWRFLRFYHPLVLCPLILLAEIFFFTKLLRFIGGKPSDLLRTKYYGIRTDAEIVSANQTGTYINEQPQIRFELRFQDSSGRTCTATLKKVISLLDLGITKQPSIPIFYQKDHPERIAFASDLED</sequence>
<organism evidence="2 3">
    <name type="scientific">Chitinophaga polysaccharea</name>
    <dbReference type="NCBI Taxonomy" id="1293035"/>
    <lineage>
        <taxon>Bacteria</taxon>
        <taxon>Pseudomonadati</taxon>
        <taxon>Bacteroidota</taxon>
        <taxon>Chitinophagia</taxon>
        <taxon>Chitinophagales</taxon>
        <taxon>Chitinophagaceae</taxon>
        <taxon>Chitinophaga</taxon>
    </lineage>
</organism>
<accession>A0A561PXL6</accession>
<gene>
    <name evidence="2" type="ORF">FHW36_102621</name>
</gene>